<accession>A0A7X0RE48</accession>
<dbReference type="InterPro" id="IPR019965">
    <property type="entry name" value="PPOX_F420-dep_Rv2061_put"/>
</dbReference>
<reference evidence="3 4" key="1">
    <citation type="submission" date="2020-08" db="EMBL/GenBank/DDBJ databases">
        <authorList>
            <person name="Seo M.-J."/>
        </authorList>
    </citation>
    <scope>NUCLEOTIDE SEQUENCE [LARGE SCALE GENOMIC DNA]</scope>
    <source>
        <strain evidence="3 4">KIGAM211</strain>
    </source>
</reference>
<evidence type="ECO:0000259" key="2">
    <source>
        <dbReference type="Pfam" id="PF01243"/>
    </source>
</evidence>
<organism evidence="3 4">
    <name type="scientific">Nocardioides luti</name>
    <dbReference type="NCBI Taxonomy" id="2761101"/>
    <lineage>
        <taxon>Bacteria</taxon>
        <taxon>Bacillati</taxon>
        <taxon>Actinomycetota</taxon>
        <taxon>Actinomycetes</taxon>
        <taxon>Propionibacteriales</taxon>
        <taxon>Nocardioidaceae</taxon>
        <taxon>Nocardioides</taxon>
    </lineage>
</organism>
<feature type="domain" description="Pyridoxamine 5'-phosphate oxidase N-terminal" evidence="2">
    <location>
        <begin position="5"/>
        <end position="98"/>
    </location>
</feature>
<keyword evidence="4" id="KW-1185">Reference proteome</keyword>
<evidence type="ECO:0000313" key="4">
    <source>
        <dbReference type="Proteomes" id="UP000523955"/>
    </source>
</evidence>
<dbReference type="Pfam" id="PF01243">
    <property type="entry name" value="PNPOx_N"/>
    <property type="match status" value="1"/>
</dbReference>
<dbReference type="InterPro" id="IPR052019">
    <property type="entry name" value="F420H2_bilvrd_red/Heme_oxyg"/>
</dbReference>
<name>A0A7X0RE48_9ACTN</name>
<dbReference type="NCBIfam" id="TIGR03666">
    <property type="entry name" value="Rv2061_F420"/>
    <property type="match status" value="1"/>
</dbReference>
<dbReference type="GO" id="GO:0016627">
    <property type="term" value="F:oxidoreductase activity, acting on the CH-CH group of donors"/>
    <property type="evidence" value="ECO:0007669"/>
    <property type="project" value="TreeGrafter"/>
</dbReference>
<dbReference type="GO" id="GO:0005829">
    <property type="term" value="C:cytosol"/>
    <property type="evidence" value="ECO:0007669"/>
    <property type="project" value="TreeGrafter"/>
</dbReference>
<dbReference type="PANTHER" id="PTHR35176">
    <property type="entry name" value="HEME OXYGENASE HI_0854-RELATED"/>
    <property type="match status" value="1"/>
</dbReference>
<dbReference type="EMBL" id="JACKXE010000001">
    <property type="protein sequence ID" value="MBB6626647.1"/>
    <property type="molecule type" value="Genomic_DNA"/>
</dbReference>
<evidence type="ECO:0000256" key="1">
    <source>
        <dbReference type="ARBA" id="ARBA00023002"/>
    </source>
</evidence>
<dbReference type="Proteomes" id="UP000523955">
    <property type="component" value="Unassembled WGS sequence"/>
</dbReference>
<dbReference type="SUPFAM" id="SSF50475">
    <property type="entry name" value="FMN-binding split barrel"/>
    <property type="match status" value="1"/>
</dbReference>
<dbReference type="InterPro" id="IPR011576">
    <property type="entry name" value="Pyridox_Oxase_N"/>
</dbReference>
<dbReference type="InterPro" id="IPR012349">
    <property type="entry name" value="Split_barrel_FMN-bd"/>
</dbReference>
<dbReference type="Gene3D" id="2.30.110.10">
    <property type="entry name" value="Electron Transport, Fmn-binding Protein, Chain A"/>
    <property type="match status" value="1"/>
</dbReference>
<evidence type="ECO:0000313" key="3">
    <source>
        <dbReference type="EMBL" id="MBB6626647.1"/>
    </source>
</evidence>
<dbReference type="GO" id="GO:0070967">
    <property type="term" value="F:coenzyme F420 binding"/>
    <property type="evidence" value="ECO:0007669"/>
    <property type="project" value="TreeGrafter"/>
</dbReference>
<sequence length="131" mass="14393">MAIGDEKYMSFTTFRKNGDPVSSPTWVVPVSDGRVGFWTAMGSGKTKRLKNNPKVTVQASDVRGNVKDGFPLITGEAEMVQSGRLFDEVHAKVRAKYGFMTKLTKVMGKVMGQRKAGQTYADTVVLVRLDS</sequence>
<dbReference type="EC" id="1.-.-.-" evidence="3"/>
<protein>
    <submittedName>
        <fullName evidence="3">PPOX class F420-dependent oxidoreductase</fullName>
        <ecNumber evidence="3">1.-.-.-</ecNumber>
    </submittedName>
</protein>
<proteinExistence type="predicted"/>
<gene>
    <name evidence="3" type="ORF">H5V45_04855</name>
</gene>
<dbReference type="PANTHER" id="PTHR35176:SF11">
    <property type="entry name" value="PYRIDOXAMINE 5'-PHOSPHATE OXIDASE FAMILY PROTEIN"/>
    <property type="match status" value="1"/>
</dbReference>
<dbReference type="RefSeq" id="WP_185251899.1">
    <property type="nucleotide sequence ID" value="NZ_JACKXE010000001.1"/>
</dbReference>
<keyword evidence="1 3" id="KW-0560">Oxidoreductase</keyword>
<comment type="caution">
    <text evidence="3">The sequence shown here is derived from an EMBL/GenBank/DDBJ whole genome shotgun (WGS) entry which is preliminary data.</text>
</comment>
<dbReference type="AlphaFoldDB" id="A0A7X0RE48"/>